<dbReference type="EMBL" id="CP120733">
    <property type="protein sequence ID" value="WFD11104.1"/>
    <property type="molecule type" value="Genomic_DNA"/>
</dbReference>
<proteinExistence type="predicted"/>
<gene>
    <name evidence="2" type="ORF">P4S50_03240</name>
</gene>
<evidence type="ECO:0000256" key="1">
    <source>
        <dbReference type="SAM" id="Phobius"/>
    </source>
</evidence>
<feature type="transmembrane region" description="Helical" evidence="1">
    <location>
        <begin position="6"/>
        <end position="29"/>
    </location>
</feature>
<feature type="transmembrane region" description="Helical" evidence="1">
    <location>
        <begin position="41"/>
        <end position="60"/>
    </location>
</feature>
<dbReference type="Proteomes" id="UP001222800">
    <property type="component" value="Chromosome"/>
</dbReference>
<keyword evidence="1" id="KW-0812">Transmembrane</keyword>
<name>A0ABY8EHP3_9FIRM</name>
<sequence>MEFHYYYIIQDIIGVFLVFINLRLAYVCLKIMKVRGISKKSLILLIHYLLYCIAGFNFLISDFGLRTWTVSSSIFFIGVLLKLVTSFKI</sequence>
<reference evidence="2 3" key="1">
    <citation type="submission" date="2023-03" db="EMBL/GenBank/DDBJ databases">
        <title>Complete genome sequence of Tepidibacter sp. SWIR-1, isolated from a deep-sea hydrothermal vent.</title>
        <authorList>
            <person name="Li X."/>
        </authorList>
    </citation>
    <scope>NUCLEOTIDE SEQUENCE [LARGE SCALE GENOMIC DNA]</scope>
    <source>
        <strain evidence="2 3">SWIR-1</strain>
    </source>
</reference>
<keyword evidence="3" id="KW-1185">Reference proteome</keyword>
<evidence type="ECO:0000313" key="2">
    <source>
        <dbReference type="EMBL" id="WFD11104.1"/>
    </source>
</evidence>
<keyword evidence="1" id="KW-0472">Membrane</keyword>
<accession>A0ABY8EHP3</accession>
<protein>
    <submittedName>
        <fullName evidence="2">Uncharacterized protein</fullName>
    </submittedName>
</protein>
<feature type="transmembrane region" description="Helical" evidence="1">
    <location>
        <begin position="66"/>
        <end position="84"/>
    </location>
</feature>
<keyword evidence="1" id="KW-1133">Transmembrane helix</keyword>
<evidence type="ECO:0000313" key="3">
    <source>
        <dbReference type="Proteomes" id="UP001222800"/>
    </source>
</evidence>
<dbReference type="RefSeq" id="WP_277733069.1">
    <property type="nucleotide sequence ID" value="NZ_CP120733.1"/>
</dbReference>
<organism evidence="2 3">
    <name type="scientific">Tepidibacter hydrothermalis</name>
    <dbReference type="NCBI Taxonomy" id="3036126"/>
    <lineage>
        <taxon>Bacteria</taxon>
        <taxon>Bacillati</taxon>
        <taxon>Bacillota</taxon>
        <taxon>Clostridia</taxon>
        <taxon>Peptostreptococcales</taxon>
        <taxon>Peptostreptococcaceae</taxon>
        <taxon>Tepidibacter</taxon>
    </lineage>
</organism>